<dbReference type="AlphaFoldDB" id="A0A8J6B4Y4"/>
<feature type="transmembrane region" description="Helical" evidence="1">
    <location>
        <begin position="646"/>
        <end position="672"/>
    </location>
</feature>
<sequence length="1158" mass="124139">MPKGVHVSHDLIHAFSDIASVKPLSARKIIIYPFVHLLVVPSLVAHIIHSLLQSTFVAADAVFVFITISLSLLLFLATPLGAHRLTRPALTTVLIIYASMDAVLINMVGDIPSTIVSIVCTTYLFLDKPIYLTVSLSFIAVASFVLSNVLIAFDYIILTSVLGCLVPTVVSIAMMFMMVAHTIRLVYLRRIKDKIVQNRHKNTDLTYATRAVLVHFIPEPLLNEIVVHRHTVFVANPILVDVTLTGILNLDVIQQGAVLAIVSAGLERIASTHSMRRVAASSLTVSFSLGMFSEVSEAARGLFVLRFIADTKRFVNKLSERVVEKFTGTSISQIISVSSGHVSLAALGGSCVYGYIGPVFRRMRYLRCRGPPGSVVITNDFRQQMPESTGEILGQQIQFEPIMRKADLIGYVVYNIQPRDASDADAALATLMEQSARWIAGQVHEHNAQPAVLRPLEIEDETAVDPSLLISVNLSAVLRPTDGLASRAQRFRVCHNGVGIMAKNLLSSGPSVGVLDDMEDIQGTRPRSPIAECKVERCRRCEFRGICDFHDSDLRTAPVHYIMPDGKVDKASAQKGLVRRMRAKLHARDPILDAFSVDSFPEFTQSKAAVSAATGKVEAAMLGASLLAVLSLFLLPVLSVPSLPLIVLYCVFFLAGAALTALSAILYSLLVFKVIKRLRVLRSSPRITILVLNMKRLSRFGVVAALPCIALYLVVGFITAAASSAITGDIAMHVGSASATALTVACIFVVLGLAGSRTVVFSFLALLLSLPIDLISDSRPAVTSPAVGALAVLSVVLYKGVRRTHRQMDKAGTIAMLQDTLLEGTKKMQLDLLYRTIPPSHMPDIIAALHLVRLASKPASPRKSLARSDSAFDAPALEPDLPMLDDDGPVVTMMLDTLIPHAEVVPGAAVVVISLGSAPAGPTPVVKDARLGLSSASVSVLRIVMCILDVVVARYRLSVVSGHNDMVYLVAMDSMERVKGGTRGSLTSTTDDVAKEAEAVLDGIQDSTLIELIDLAAPAEVPDSVRTTASEGAAESPFPVLAAGLFASHFMAAIRSVFRNLSIECQDCFPSVGLSTGPVLIQTAGTQSLSVQLIGRCTAEAIFLATCSNSGTALLTLDAATTLRDEAVSSGMQNVSLSVRGESTFGGEIGWVETRVLK</sequence>
<evidence type="ECO:0000256" key="1">
    <source>
        <dbReference type="SAM" id="Phobius"/>
    </source>
</evidence>
<organism evidence="2 3">
    <name type="scientific">Carpediemonas membranifera</name>
    <dbReference type="NCBI Taxonomy" id="201153"/>
    <lineage>
        <taxon>Eukaryota</taxon>
        <taxon>Metamonada</taxon>
        <taxon>Carpediemonas-like organisms</taxon>
        <taxon>Carpediemonas</taxon>
    </lineage>
</organism>
<evidence type="ECO:0000313" key="2">
    <source>
        <dbReference type="EMBL" id="KAG9390132.1"/>
    </source>
</evidence>
<proteinExistence type="predicted"/>
<feature type="transmembrane region" description="Helical" evidence="1">
    <location>
        <begin position="130"/>
        <end position="151"/>
    </location>
</feature>
<protein>
    <submittedName>
        <fullName evidence="2">Uncharacterized protein</fullName>
    </submittedName>
</protein>
<feature type="transmembrane region" description="Helical" evidence="1">
    <location>
        <begin position="29"/>
        <end position="48"/>
    </location>
</feature>
<feature type="transmembrane region" description="Helical" evidence="1">
    <location>
        <begin position="730"/>
        <end position="751"/>
    </location>
</feature>
<keyword evidence="1" id="KW-0472">Membrane</keyword>
<feature type="transmembrane region" description="Helical" evidence="1">
    <location>
        <begin position="782"/>
        <end position="801"/>
    </location>
</feature>
<accession>A0A8J6B4Y4</accession>
<feature type="transmembrane region" description="Helical" evidence="1">
    <location>
        <begin position="758"/>
        <end position="776"/>
    </location>
</feature>
<keyword evidence="1" id="KW-0812">Transmembrane</keyword>
<comment type="caution">
    <text evidence="2">The sequence shown here is derived from an EMBL/GenBank/DDBJ whole genome shotgun (WGS) entry which is preliminary data.</text>
</comment>
<keyword evidence="1" id="KW-1133">Transmembrane helix</keyword>
<reference evidence="2" key="1">
    <citation type="submission" date="2021-05" db="EMBL/GenBank/DDBJ databases">
        <title>A free-living protist that lacks canonical eukaryotic 1 DNA replication and segregation systems.</title>
        <authorList>
            <person name="Salas-Leiva D.E."/>
            <person name="Tromer E.C."/>
            <person name="Curtis B.A."/>
            <person name="Jerlstrom-Hultqvist J."/>
            <person name="Kolisko M."/>
            <person name="Yi Z."/>
            <person name="Salas-Leiva J.S."/>
            <person name="Gallot-Lavallee L."/>
            <person name="Kops G.J.P.L."/>
            <person name="Archibald J.M."/>
            <person name="Simpson A.G.B."/>
            <person name="Roger A.J."/>
        </authorList>
    </citation>
    <scope>NUCLEOTIDE SEQUENCE</scope>
    <source>
        <strain evidence="2">BICM</strain>
    </source>
</reference>
<gene>
    <name evidence="2" type="ORF">J8273_8170</name>
</gene>
<dbReference type="EMBL" id="JAHDYR010000066">
    <property type="protein sequence ID" value="KAG9390132.1"/>
    <property type="molecule type" value="Genomic_DNA"/>
</dbReference>
<name>A0A8J6B4Y4_9EUKA</name>
<feature type="transmembrane region" description="Helical" evidence="1">
    <location>
        <begin position="700"/>
        <end position="724"/>
    </location>
</feature>
<feature type="transmembrane region" description="Helical" evidence="1">
    <location>
        <begin position="619"/>
        <end position="640"/>
    </location>
</feature>
<keyword evidence="3" id="KW-1185">Reference proteome</keyword>
<dbReference type="Proteomes" id="UP000717585">
    <property type="component" value="Unassembled WGS sequence"/>
</dbReference>
<feature type="transmembrane region" description="Helical" evidence="1">
    <location>
        <begin position="157"/>
        <end position="180"/>
    </location>
</feature>
<evidence type="ECO:0000313" key="3">
    <source>
        <dbReference type="Proteomes" id="UP000717585"/>
    </source>
</evidence>
<feature type="transmembrane region" description="Helical" evidence="1">
    <location>
        <begin position="55"/>
        <end position="77"/>
    </location>
</feature>